<evidence type="ECO:0000256" key="1">
    <source>
        <dbReference type="ARBA" id="ARBA00022741"/>
    </source>
</evidence>
<dbReference type="Pfam" id="PF00271">
    <property type="entry name" value="Helicase_C"/>
    <property type="match status" value="1"/>
</dbReference>
<dbReference type="PROSITE" id="PS51192">
    <property type="entry name" value="HELICASE_ATP_BIND_1"/>
    <property type="match status" value="1"/>
</dbReference>
<feature type="domain" description="Helicase ATP-binding" evidence="5">
    <location>
        <begin position="398"/>
        <end position="525"/>
    </location>
</feature>
<dbReference type="GO" id="GO:0006281">
    <property type="term" value="P:DNA repair"/>
    <property type="evidence" value="ECO:0007669"/>
    <property type="project" value="TreeGrafter"/>
</dbReference>
<dbReference type="SUPFAM" id="SSF52540">
    <property type="entry name" value="P-loop containing nucleoside triphosphate hydrolases"/>
    <property type="match status" value="2"/>
</dbReference>
<dbReference type="InterPro" id="IPR038718">
    <property type="entry name" value="SNF2-like_sf"/>
</dbReference>
<dbReference type="OrthoDB" id="2801544at2759"/>
<sequence>MRDDCKRNPITKAPDGWSWLDLPYTNTNKQFRSLKDLNKSYSLSPILQDVSYLVERLHIITTYKTINLNNHCNVTHVRVYAIPSDIDGNRYIRERRESFKRGKTLRWHENRYKAIMKNLITVLDYSEEHWNIESSLEHGILLFSALKDFEWFKPDSLGASSYYNDRNFDYHLQRMIQNQPFNNSSKDMEDVSLEGRLTNVYNSVKFSIERENEILEEFHKIKGLKSSLYKYQMESASKMFINELRNHRKLLPNLFRITKYKKEFYFNSLQLDFLNFPEYYLTPRGGILAENMGLGKTFIVLALICFTKFEVSTTPAEFVVAEVKDHSVNSLRDHCVRLINRESISWKNHVDELPESCIKQLDENPGYFYFRKEDSINRRFLSRSRPIIQQEKILLTSATLIVCPDNLFTQWMNEVSKHVEDNFLSVFKVPQASSALPEARELIKHDIVIMSFSAYVHEDKESSELFKIYWKRFIIDEGHSLHQRSSRVVNLSAKIKVERRWAVTGTPTTGMTKLHMHENEKEDTVKRSYNPRDDLIRLGYLVNKFFQIEPWSTDDNLWRKTIVKPFVENHYGTSLALNIFLTDLIIRHSTDQIDNDVSLPPLYHKPIFLKPSYHNKISINLFTAVLAINAVSSEREDRDYMFHAASKADLRVLITNLQRSTFYWTGFSTDDLQSMVKFSIACTEKTRSDGSLYYSTEDIELLRKCIKVCNLALFDKSWRTASTIHEMMFFIQGLDKIYSKNFGIGKDDGDVSHIPIFGAPQLYELQRFYYRNRFSTADSISQKTETSADEFWENYWKEATRKNTERAKKNDGQAIQMSLVNDELDFQNRVSLKSSKSINFKDPNQIKSKITGRINDSNMNTPEPSEDNNSHTSRILGTASAKLSYMISKLLENYYRDLKSIVFFEFEESAYYLSEALDILGLPYLLYSTSVPKIQRPNKIEEFTNHVGGNTLIMDLKLASHGLTIIAATRVYFLNPVWRRSVEAQAIKRAHRIGQKEPVYVETLILEGTLEEEMFNKRSNAPKELMVPVSEDDEIRKFILQFRFLKNRYIDSHFSELRNGSNDPIRELNQKKVDDFELCEHSAFRINNELHWNVPLFNKDSQVKMSEQMITKMPLAKDIDKYDDNGLRVQPNISVENIEKQVVSSKRSFGLIEESELSSQKKVRFG</sequence>
<dbReference type="PROSITE" id="PS51194">
    <property type="entry name" value="HELICASE_CTER"/>
    <property type="match status" value="1"/>
</dbReference>
<reference evidence="7" key="1">
    <citation type="journal article" date="2021" name="Open Biol.">
        <title>Shared evolutionary footprints suggest mitochondrial oxidative damage underlies multiple complex I losses in fungi.</title>
        <authorList>
            <person name="Schikora-Tamarit M.A."/>
            <person name="Marcet-Houben M."/>
            <person name="Nosek J."/>
            <person name="Gabaldon T."/>
        </authorList>
    </citation>
    <scope>NUCLEOTIDE SEQUENCE</scope>
    <source>
        <strain evidence="7">CBS6341</strain>
    </source>
</reference>
<evidence type="ECO:0000313" key="8">
    <source>
        <dbReference type="Proteomes" id="UP000769528"/>
    </source>
</evidence>
<feature type="region of interest" description="Disordered" evidence="4">
    <location>
        <begin position="852"/>
        <end position="872"/>
    </location>
</feature>
<evidence type="ECO:0000256" key="4">
    <source>
        <dbReference type="SAM" id="MobiDB-lite"/>
    </source>
</evidence>
<evidence type="ECO:0000259" key="6">
    <source>
        <dbReference type="PROSITE" id="PS51194"/>
    </source>
</evidence>
<feature type="domain" description="Helicase C-terminal" evidence="6">
    <location>
        <begin position="890"/>
        <end position="1035"/>
    </location>
</feature>
<proteinExistence type="predicted"/>
<dbReference type="InterPro" id="IPR027417">
    <property type="entry name" value="P-loop_NTPase"/>
</dbReference>
<dbReference type="GO" id="GO:0016787">
    <property type="term" value="F:hydrolase activity"/>
    <property type="evidence" value="ECO:0007669"/>
    <property type="project" value="UniProtKB-KW"/>
</dbReference>
<dbReference type="EMBL" id="JAEUBF010001099">
    <property type="protein sequence ID" value="KAH3672920.1"/>
    <property type="molecule type" value="Genomic_DNA"/>
</dbReference>
<dbReference type="InterPro" id="IPR001650">
    <property type="entry name" value="Helicase_C-like"/>
</dbReference>
<evidence type="ECO:0000313" key="7">
    <source>
        <dbReference type="EMBL" id="KAH3672920.1"/>
    </source>
</evidence>
<protein>
    <submittedName>
        <fullName evidence="7">Uncharacterized protein</fullName>
    </submittedName>
</protein>
<keyword evidence="8" id="KW-1185">Reference proteome</keyword>
<dbReference type="InterPro" id="IPR049730">
    <property type="entry name" value="SNF2/RAD54-like_C"/>
</dbReference>
<dbReference type="Proteomes" id="UP000769528">
    <property type="component" value="Unassembled WGS sequence"/>
</dbReference>
<organism evidence="7 8">
    <name type="scientific">Wickerhamomyces mucosus</name>
    <dbReference type="NCBI Taxonomy" id="1378264"/>
    <lineage>
        <taxon>Eukaryota</taxon>
        <taxon>Fungi</taxon>
        <taxon>Dikarya</taxon>
        <taxon>Ascomycota</taxon>
        <taxon>Saccharomycotina</taxon>
        <taxon>Saccharomycetes</taxon>
        <taxon>Phaffomycetales</taxon>
        <taxon>Wickerhamomycetaceae</taxon>
        <taxon>Wickerhamomyces</taxon>
    </lineage>
</organism>
<comment type="caution">
    <text evidence="7">The sequence shown here is derived from an EMBL/GenBank/DDBJ whole genome shotgun (WGS) entry which is preliminary data.</text>
</comment>
<dbReference type="AlphaFoldDB" id="A0A9P8TBZ6"/>
<dbReference type="GO" id="GO:0005524">
    <property type="term" value="F:ATP binding"/>
    <property type="evidence" value="ECO:0007669"/>
    <property type="project" value="UniProtKB-KW"/>
</dbReference>
<evidence type="ECO:0000256" key="3">
    <source>
        <dbReference type="ARBA" id="ARBA00022840"/>
    </source>
</evidence>
<dbReference type="GO" id="GO:0008094">
    <property type="term" value="F:ATP-dependent activity, acting on DNA"/>
    <property type="evidence" value="ECO:0007669"/>
    <property type="project" value="TreeGrafter"/>
</dbReference>
<evidence type="ECO:0000256" key="2">
    <source>
        <dbReference type="ARBA" id="ARBA00022801"/>
    </source>
</evidence>
<dbReference type="InterPro" id="IPR000330">
    <property type="entry name" value="SNF2_N"/>
</dbReference>
<keyword evidence="1" id="KW-0547">Nucleotide-binding</keyword>
<feature type="compositionally biased region" description="Polar residues" evidence="4">
    <location>
        <begin position="854"/>
        <end position="863"/>
    </location>
</feature>
<keyword evidence="3" id="KW-0067">ATP-binding</keyword>
<dbReference type="InterPro" id="IPR050628">
    <property type="entry name" value="SNF2_RAD54_helicase_TF"/>
</dbReference>
<accession>A0A9P8TBZ6</accession>
<dbReference type="InterPro" id="IPR014001">
    <property type="entry name" value="Helicase_ATP-bd"/>
</dbReference>
<dbReference type="Pfam" id="PF00176">
    <property type="entry name" value="SNF2-rel_dom"/>
    <property type="match status" value="1"/>
</dbReference>
<dbReference type="Gene3D" id="3.40.50.10810">
    <property type="entry name" value="Tandem AAA-ATPase domain"/>
    <property type="match status" value="1"/>
</dbReference>
<keyword evidence="2" id="KW-0378">Hydrolase</keyword>
<dbReference type="PANTHER" id="PTHR45626">
    <property type="entry name" value="TRANSCRIPTION TERMINATION FACTOR 2-RELATED"/>
    <property type="match status" value="1"/>
</dbReference>
<gene>
    <name evidence="7" type="ORF">WICMUC_003974</name>
</gene>
<dbReference type="CDD" id="cd18793">
    <property type="entry name" value="SF2_C_SNF"/>
    <property type="match status" value="1"/>
</dbReference>
<dbReference type="SMART" id="SM00487">
    <property type="entry name" value="DEXDc"/>
    <property type="match status" value="1"/>
</dbReference>
<dbReference type="GO" id="GO:0005634">
    <property type="term" value="C:nucleus"/>
    <property type="evidence" value="ECO:0007669"/>
    <property type="project" value="TreeGrafter"/>
</dbReference>
<dbReference type="PANTHER" id="PTHR45626:SF51">
    <property type="entry name" value="SNF2-RELATED DOMAIN-CONTAINING PROTEIN"/>
    <property type="match status" value="1"/>
</dbReference>
<dbReference type="Gene3D" id="3.40.50.300">
    <property type="entry name" value="P-loop containing nucleotide triphosphate hydrolases"/>
    <property type="match status" value="1"/>
</dbReference>
<name>A0A9P8TBZ6_9ASCO</name>
<reference evidence="7" key="2">
    <citation type="submission" date="2021-01" db="EMBL/GenBank/DDBJ databases">
        <authorList>
            <person name="Schikora-Tamarit M.A."/>
        </authorList>
    </citation>
    <scope>NUCLEOTIDE SEQUENCE</scope>
    <source>
        <strain evidence="7">CBS6341</strain>
    </source>
</reference>
<dbReference type="CDD" id="cd18008">
    <property type="entry name" value="DEXDc_SHPRH-like"/>
    <property type="match status" value="1"/>
</dbReference>
<evidence type="ECO:0000259" key="5">
    <source>
        <dbReference type="PROSITE" id="PS51192"/>
    </source>
</evidence>